<dbReference type="PANTHER" id="PTHR33223">
    <property type="entry name" value="CCHC-TYPE DOMAIN-CONTAINING PROTEIN"/>
    <property type="match status" value="1"/>
</dbReference>
<proteinExistence type="predicted"/>
<dbReference type="Proteomes" id="UP000007266">
    <property type="component" value="Unassembled WGS sequence"/>
</dbReference>
<dbReference type="GO" id="GO:0008270">
    <property type="term" value="F:zinc ion binding"/>
    <property type="evidence" value="ECO:0007669"/>
    <property type="project" value="InterPro"/>
</dbReference>
<dbReference type="PhylomeDB" id="D7GXN9"/>
<dbReference type="OMA" id="YENITSW"/>
<sequence length="346" mass="39814">MSISLELAEKMLIKFDGTKSMLFEFIDNCDQAHNLVGVANQPLLLSIIKTKLTHNARTLTRNREFANWKQLKKHLLDLYSDKRTVGQWQLELNSCRQNHNESVVSFSNRVETCYVKLINSLSDNLTEEVRNGNIDLLQNEALNVFITGLNKDLSILVKAQKPDTLEKAISIAINEEQELKSKYEIHKYQNVNNNSSSRFCNYCNKSGHNSFNCRNKNQQHNQNKNFNNVHRIQNHTHINSPSTSNSSKFNRNNFHNNNSSSKIQPRSNNDFQRKFCNYCKNNGHLINECRKLQYNQSRKEQNNNSRIRSSSQSLQNSNGSNLNCPGSSTLAENSRTAHQISAELQH</sequence>
<feature type="compositionally biased region" description="Polar residues" evidence="1">
    <location>
        <begin position="324"/>
        <end position="346"/>
    </location>
</feature>
<dbReference type="Pfam" id="PF03732">
    <property type="entry name" value="Retrotrans_gag"/>
    <property type="match status" value="1"/>
</dbReference>
<feature type="domain" description="CCHC-type" evidence="2">
    <location>
        <begin position="275"/>
        <end position="291"/>
    </location>
</feature>
<dbReference type="PANTHER" id="PTHR33223:SF6">
    <property type="entry name" value="CCHC-TYPE DOMAIN-CONTAINING PROTEIN"/>
    <property type="match status" value="1"/>
</dbReference>
<evidence type="ECO:0000313" key="3">
    <source>
        <dbReference type="EMBL" id="EFA13519.1"/>
    </source>
</evidence>
<dbReference type="AlphaFoldDB" id="D7GXN9"/>
<evidence type="ECO:0000256" key="1">
    <source>
        <dbReference type="SAM" id="MobiDB-lite"/>
    </source>
</evidence>
<feature type="domain" description="CCHC-type" evidence="2">
    <location>
        <begin position="199"/>
        <end position="215"/>
    </location>
</feature>
<dbReference type="InterPro" id="IPR001878">
    <property type="entry name" value="Znf_CCHC"/>
</dbReference>
<feature type="compositionally biased region" description="Low complexity" evidence="1">
    <location>
        <begin position="302"/>
        <end position="323"/>
    </location>
</feature>
<evidence type="ECO:0000259" key="2">
    <source>
        <dbReference type="SMART" id="SM00343"/>
    </source>
</evidence>
<protein>
    <recommendedName>
        <fullName evidence="2">CCHC-type domain-containing protein</fullName>
    </recommendedName>
</protein>
<gene>
    <name evidence="3" type="primary">GLEAN_01492</name>
    <name evidence="3" type="ORF">TcasGA2_TC001492</name>
</gene>
<feature type="region of interest" description="Disordered" evidence="1">
    <location>
        <begin position="236"/>
        <end position="267"/>
    </location>
</feature>
<dbReference type="SMART" id="SM00343">
    <property type="entry name" value="ZnF_C2HC"/>
    <property type="match status" value="2"/>
</dbReference>
<feature type="compositionally biased region" description="Low complexity" evidence="1">
    <location>
        <begin position="242"/>
        <end position="261"/>
    </location>
</feature>
<dbReference type="InterPro" id="IPR036875">
    <property type="entry name" value="Znf_CCHC_sf"/>
</dbReference>
<keyword evidence="4" id="KW-1185">Reference proteome</keyword>
<dbReference type="eggNOG" id="ENOG502SSEB">
    <property type="taxonomic scope" value="Eukaryota"/>
</dbReference>
<dbReference type="GO" id="GO:0003676">
    <property type="term" value="F:nucleic acid binding"/>
    <property type="evidence" value="ECO:0007669"/>
    <property type="project" value="InterPro"/>
</dbReference>
<dbReference type="SUPFAM" id="SSF57756">
    <property type="entry name" value="Retrovirus zinc finger-like domains"/>
    <property type="match status" value="2"/>
</dbReference>
<reference evidence="3 4" key="1">
    <citation type="journal article" date="2008" name="Nature">
        <title>The genome of the model beetle and pest Tribolium castaneum.</title>
        <authorList>
            <consortium name="Tribolium Genome Sequencing Consortium"/>
            <person name="Richards S."/>
            <person name="Gibbs R.A."/>
            <person name="Weinstock G.M."/>
            <person name="Brown S.J."/>
            <person name="Denell R."/>
            <person name="Beeman R.W."/>
            <person name="Gibbs R."/>
            <person name="Beeman R.W."/>
            <person name="Brown S.J."/>
            <person name="Bucher G."/>
            <person name="Friedrich M."/>
            <person name="Grimmelikhuijzen C.J."/>
            <person name="Klingler M."/>
            <person name="Lorenzen M."/>
            <person name="Richards S."/>
            <person name="Roth S."/>
            <person name="Schroder R."/>
            <person name="Tautz D."/>
            <person name="Zdobnov E.M."/>
            <person name="Muzny D."/>
            <person name="Gibbs R.A."/>
            <person name="Weinstock G.M."/>
            <person name="Attaway T."/>
            <person name="Bell S."/>
            <person name="Buhay C.J."/>
            <person name="Chandrabose M.N."/>
            <person name="Chavez D."/>
            <person name="Clerk-Blankenburg K.P."/>
            <person name="Cree A."/>
            <person name="Dao M."/>
            <person name="Davis C."/>
            <person name="Chacko J."/>
            <person name="Dinh H."/>
            <person name="Dugan-Rocha S."/>
            <person name="Fowler G."/>
            <person name="Garner T.T."/>
            <person name="Garnes J."/>
            <person name="Gnirke A."/>
            <person name="Hawes A."/>
            <person name="Hernandez J."/>
            <person name="Hines S."/>
            <person name="Holder M."/>
            <person name="Hume J."/>
            <person name="Jhangiani S.N."/>
            <person name="Joshi V."/>
            <person name="Khan Z.M."/>
            <person name="Jackson L."/>
            <person name="Kovar C."/>
            <person name="Kowis A."/>
            <person name="Lee S."/>
            <person name="Lewis L.R."/>
            <person name="Margolis J."/>
            <person name="Morgan M."/>
            <person name="Nazareth L.V."/>
            <person name="Nguyen N."/>
            <person name="Okwuonu G."/>
            <person name="Parker D."/>
            <person name="Richards S."/>
            <person name="Ruiz S.J."/>
            <person name="Santibanez J."/>
            <person name="Savard J."/>
            <person name="Scherer S.E."/>
            <person name="Schneider B."/>
            <person name="Sodergren E."/>
            <person name="Tautz D."/>
            <person name="Vattahil S."/>
            <person name="Villasana D."/>
            <person name="White C.S."/>
            <person name="Wright R."/>
            <person name="Park Y."/>
            <person name="Beeman R.W."/>
            <person name="Lord J."/>
            <person name="Oppert B."/>
            <person name="Lorenzen M."/>
            <person name="Brown S."/>
            <person name="Wang L."/>
            <person name="Savard J."/>
            <person name="Tautz D."/>
            <person name="Richards S."/>
            <person name="Weinstock G."/>
            <person name="Gibbs R.A."/>
            <person name="Liu Y."/>
            <person name="Worley K."/>
            <person name="Weinstock G."/>
            <person name="Elsik C.G."/>
            <person name="Reese J.T."/>
            <person name="Elhaik E."/>
            <person name="Landan G."/>
            <person name="Graur D."/>
            <person name="Arensburger P."/>
            <person name="Atkinson P."/>
            <person name="Beeman R.W."/>
            <person name="Beidler J."/>
            <person name="Brown S.J."/>
            <person name="Demuth J.P."/>
            <person name="Drury D.W."/>
            <person name="Du Y.Z."/>
            <person name="Fujiwara H."/>
            <person name="Lorenzen M."/>
            <person name="Maselli V."/>
            <person name="Osanai M."/>
            <person name="Park Y."/>
            <person name="Robertson H.M."/>
            <person name="Tu Z."/>
            <person name="Wang J.J."/>
            <person name="Wang S."/>
            <person name="Richards S."/>
            <person name="Song H."/>
            <person name="Zhang L."/>
            <person name="Sodergren E."/>
            <person name="Werner D."/>
            <person name="Stanke M."/>
            <person name="Morgenstern B."/>
            <person name="Solovyev V."/>
            <person name="Kosarev P."/>
            <person name="Brown G."/>
            <person name="Chen H.C."/>
            <person name="Ermolaeva O."/>
            <person name="Hlavina W."/>
            <person name="Kapustin Y."/>
            <person name="Kiryutin B."/>
            <person name="Kitts P."/>
            <person name="Maglott D."/>
            <person name="Pruitt K."/>
            <person name="Sapojnikov V."/>
            <person name="Souvorov A."/>
            <person name="Mackey A.J."/>
            <person name="Waterhouse R.M."/>
            <person name="Wyder S."/>
            <person name="Zdobnov E.M."/>
            <person name="Zdobnov E.M."/>
            <person name="Wyder S."/>
            <person name="Kriventseva E.V."/>
            <person name="Kadowaki T."/>
            <person name="Bork P."/>
            <person name="Aranda M."/>
            <person name="Bao R."/>
            <person name="Beermann A."/>
            <person name="Berns N."/>
            <person name="Bolognesi R."/>
            <person name="Bonneton F."/>
            <person name="Bopp D."/>
            <person name="Brown S.J."/>
            <person name="Bucher G."/>
            <person name="Butts T."/>
            <person name="Chaumot A."/>
            <person name="Denell R.E."/>
            <person name="Ferrier D.E."/>
            <person name="Friedrich M."/>
            <person name="Gordon C.M."/>
            <person name="Jindra M."/>
            <person name="Klingler M."/>
            <person name="Lan Q."/>
            <person name="Lattorff H.M."/>
            <person name="Laudet V."/>
            <person name="von Levetsow C."/>
            <person name="Liu Z."/>
            <person name="Lutz R."/>
            <person name="Lynch J.A."/>
            <person name="da Fonseca R.N."/>
            <person name="Posnien N."/>
            <person name="Reuter R."/>
            <person name="Roth S."/>
            <person name="Savard J."/>
            <person name="Schinko J.B."/>
            <person name="Schmitt C."/>
            <person name="Schoppmeier M."/>
            <person name="Schroder R."/>
            <person name="Shippy T.D."/>
            <person name="Simonnet F."/>
            <person name="Marques-Souza H."/>
            <person name="Tautz D."/>
            <person name="Tomoyasu Y."/>
            <person name="Trauner J."/>
            <person name="Van der Zee M."/>
            <person name="Vervoort M."/>
            <person name="Wittkopp N."/>
            <person name="Wimmer E.A."/>
            <person name="Yang X."/>
            <person name="Jones A.K."/>
            <person name="Sattelle D.B."/>
            <person name="Ebert P.R."/>
            <person name="Nelson D."/>
            <person name="Scott J.G."/>
            <person name="Beeman R.W."/>
            <person name="Muthukrishnan S."/>
            <person name="Kramer K.J."/>
            <person name="Arakane Y."/>
            <person name="Beeman R.W."/>
            <person name="Zhu Q."/>
            <person name="Hogenkamp D."/>
            <person name="Dixit R."/>
            <person name="Oppert B."/>
            <person name="Jiang H."/>
            <person name="Zou Z."/>
            <person name="Marshall J."/>
            <person name="Elpidina E."/>
            <person name="Vinokurov K."/>
            <person name="Oppert C."/>
            <person name="Zou Z."/>
            <person name="Evans J."/>
            <person name="Lu Z."/>
            <person name="Zhao P."/>
            <person name="Sumathipala N."/>
            <person name="Altincicek B."/>
            <person name="Vilcinskas A."/>
            <person name="Williams M."/>
            <person name="Hultmark D."/>
            <person name="Hetru C."/>
            <person name="Jiang H."/>
            <person name="Grimmelikhuijzen C.J."/>
            <person name="Hauser F."/>
            <person name="Cazzamali G."/>
            <person name="Williamson M."/>
            <person name="Park Y."/>
            <person name="Li B."/>
            <person name="Tanaka Y."/>
            <person name="Predel R."/>
            <person name="Neupert S."/>
            <person name="Schachtner J."/>
            <person name="Verleyen P."/>
            <person name="Raible F."/>
            <person name="Bork P."/>
            <person name="Friedrich M."/>
            <person name="Walden K.K."/>
            <person name="Robertson H.M."/>
            <person name="Angeli S."/>
            <person name="Foret S."/>
            <person name="Bucher G."/>
            <person name="Schuetz S."/>
            <person name="Maleszka R."/>
            <person name="Wimmer E.A."/>
            <person name="Beeman R.W."/>
            <person name="Lorenzen M."/>
            <person name="Tomoyasu Y."/>
            <person name="Miller S.C."/>
            <person name="Grossmann D."/>
            <person name="Bucher G."/>
        </authorList>
    </citation>
    <scope>NUCLEOTIDE SEQUENCE [LARGE SCALE GENOMIC DNA]</scope>
    <source>
        <strain evidence="3 4">Georgia GA2</strain>
    </source>
</reference>
<evidence type="ECO:0000313" key="4">
    <source>
        <dbReference type="Proteomes" id="UP000007266"/>
    </source>
</evidence>
<name>D7GXN9_TRICA</name>
<dbReference type="InParanoid" id="D7GXN9"/>
<dbReference type="EMBL" id="KQ972304">
    <property type="protein sequence ID" value="EFA13519.1"/>
    <property type="molecule type" value="Genomic_DNA"/>
</dbReference>
<feature type="region of interest" description="Disordered" evidence="1">
    <location>
        <begin position="297"/>
        <end position="346"/>
    </location>
</feature>
<accession>D7GXN9</accession>
<dbReference type="HOGENOM" id="CLU_802504_0_0_1"/>
<reference evidence="3 4" key="2">
    <citation type="journal article" date="2010" name="Nucleic Acids Res.">
        <title>BeetleBase in 2010: revisions to provide comprehensive genomic information for Tribolium castaneum.</title>
        <authorList>
            <person name="Kim H.S."/>
            <person name="Murphy T."/>
            <person name="Xia J."/>
            <person name="Caragea D."/>
            <person name="Park Y."/>
            <person name="Beeman R.W."/>
            <person name="Lorenzen M.D."/>
            <person name="Butcher S."/>
            <person name="Manak J.R."/>
            <person name="Brown S.J."/>
        </authorList>
    </citation>
    <scope>NUCLEOTIDE SEQUENCE [LARGE SCALE GENOMIC DNA]</scope>
    <source>
        <strain evidence="3 4">Georgia GA2</strain>
    </source>
</reference>
<dbReference type="InterPro" id="IPR005162">
    <property type="entry name" value="Retrotrans_gag_dom"/>
</dbReference>
<organism evidence="3 4">
    <name type="scientific">Tribolium castaneum</name>
    <name type="common">Red flour beetle</name>
    <dbReference type="NCBI Taxonomy" id="7070"/>
    <lineage>
        <taxon>Eukaryota</taxon>
        <taxon>Metazoa</taxon>
        <taxon>Ecdysozoa</taxon>
        <taxon>Arthropoda</taxon>
        <taxon>Hexapoda</taxon>
        <taxon>Insecta</taxon>
        <taxon>Pterygota</taxon>
        <taxon>Neoptera</taxon>
        <taxon>Endopterygota</taxon>
        <taxon>Coleoptera</taxon>
        <taxon>Polyphaga</taxon>
        <taxon>Cucujiformia</taxon>
        <taxon>Tenebrionidae</taxon>
        <taxon>Tenebrionidae incertae sedis</taxon>
        <taxon>Tribolium</taxon>
    </lineage>
</organism>